<protein>
    <submittedName>
        <fullName evidence="1">Uncharacterized protein</fullName>
    </submittedName>
</protein>
<proteinExistence type="predicted"/>
<sequence>MTRTRANSETESRCKKCGSKIFLVDETCTHVEIDGEIVKTHPGDLSNRNCVRCTYPELYPDFREYDDG</sequence>
<dbReference type="AlphaFoldDB" id="X0RQW4"/>
<name>X0RQW4_9ZZZZ</name>
<reference evidence="1" key="1">
    <citation type="journal article" date="2014" name="Front. Microbiol.">
        <title>High frequency of phylogenetically diverse reductive dehalogenase-homologous genes in deep subseafloor sedimentary metagenomes.</title>
        <authorList>
            <person name="Kawai M."/>
            <person name="Futagami T."/>
            <person name="Toyoda A."/>
            <person name="Takaki Y."/>
            <person name="Nishi S."/>
            <person name="Hori S."/>
            <person name="Arai W."/>
            <person name="Tsubouchi T."/>
            <person name="Morono Y."/>
            <person name="Uchiyama I."/>
            <person name="Ito T."/>
            <person name="Fujiyama A."/>
            <person name="Inagaki F."/>
            <person name="Takami H."/>
        </authorList>
    </citation>
    <scope>NUCLEOTIDE SEQUENCE</scope>
    <source>
        <strain evidence="1">Expedition CK06-06</strain>
    </source>
</reference>
<dbReference type="EMBL" id="BARS01000065">
    <property type="protein sequence ID" value="GAF71173.1"/>
    <property type="molecule type" value="Genomic_DNA"/>
</dbReference>
<comment type="caution">
    <text evidence="1">The sequence shown here is derived from an EMBL/GenBank/DDBJ whole genome shotgun (WGS) entry which is preliminary data.</text>
</comment>
<evidence type="ECO:0000313" key="1">
    <source>
        <dbReference type="EMBL" id="GAF71173.1"/>
    </source>
</evidence>
<organism evidence="1">
    <name type="scientific">marine sediment metagenome</name>
    <dbReference type="NCBI Taxonomy" id="412755"/>
    <lineage>
        <taxon>unclassified sequences</taxon>
        <taxon>metagenomes</taxon>
        <taxon>ecological metagenomes</taxon>
    </lineage>
</organism>
<accession>X0RQW4</accession>
<gene>
    <name evidence="1" type="ORF">S01H1_00201</name>
</gene>